<dbReference type="InterPro" id="IPR022385">
    <property type="entry name" value="Rhs_assc_core"/>
</dbReference>
<evidence type="ECO:0000313" key="2">
    <source>
        <dbReference type="Proteomes" id="UP001500058"/>
    </source>
</evidence>
<gene>
    <name evidence="1" type="ORF">GCM10010420_47940</name>
</gene>
<dbReference type="Proteomes" id="UP001500058">
    <property type="component" value="Unassembled WGS sequence"/>
</dbReference>
<dbReference type="PRINTS" id="PR00394">
    <property type="entry name" value="RHSPROTEIN"/>
</dbReference>
<protein>
    <submittedName>
        <fullName evidence="1">Uncharacterized protein</fullName>
    </submittedName>
</protein>
<dbReference type="NCBIfam" id="TIGR03696">
    <property type="entry name" value="Rhs_assc_core"/>
    <property type="match status" value="1"/>
</dbReference>
<dbReference type="PANTHER" id="PTHR32305:SF15">
    <property type="entry name" value="PROTEIN RHSA-RELATED"/>
    <property type="match status" value="1"/>
</dbReference>
<keyword evidence="2" id="KW-1185">Reference proteome</keyword>
<name>A0ABP5VXP4_9ACTN</name>
<dbReference type="PANTHER" id="PTHR32305">
    <property type="match status" value="1"/>
</dbReference>
<comment type="caution">
    <text evidence="1">The sequence shown here is derived from an EMBL/GenBank/DDBJ whole genome shotgun (WGS) entry which is preliminary data.</text>
</comment>
<reference evidence="2" key="1">
    <citation type="journal article" date="2019" name="Int. J. Syst. Evol. Microbiol.">
        <title>The Global Catalogue of Microorganisms (GCM) 10K type strain sequencing project: providing services to taxonomists for standard genome sequencing and annotation.</title>
        <authorList>
            <consortium name="The Broad Institute Genomics Platform"/>
            <consortium name="The Broad Institute Genome Sequencing Center for Infectious Disease"/>
            <person name="Wu L."/>
            <person name="Ma J."/>
        </authorList>
    </citation>
    <scope>NUCLEOTIDE SEQUENCE [LARGE SCALE GENOMIC DNA]</scope>
    <source>
        <strain evidence="2">JCM 6921</strain>
    </source>
</reference>
<accession>A0ABP5VXP4</accession>
<dbReference type="EMBL" id="BAAATJ010000029">
    <property type="protein sequence ID" value="GAA2412902.1"/>
    <property type="molecule type" value="Genomic_DNA"/>
</dbReference>
<evidence type="ECO:0000313" key="1">
    <source>
        <dbReference type="EMBL" id="GAA2412902.1"/>
    </source>
</evidence>
<sequence length="252" mass="28117">MPRRMRLLVRPGTVLRWHRDLVGTPTELIDEASEIAWHTRSTLWGTTTWNQNATAYTPLRFPGQYADPETGLHCNLHRYYDPATARYTTPDPLGLAPAPNPATYPHNPHTWTDPLGLSPYENKLPKQLEEELSQAERLGVTPVRPGSPEFDSIIGEGPIKWAVDESGNLAVVPKFIQGQEIYHPVITRGRPVLAAGEADIAGWNGSYWGVRLTNASGHFTPSDASLEVGRAAFERAGIIFDPASVRYWWQDE</sequence>
<dbReference type="InterPro" id="IPR050708">
    <property type="entry name" value="T6SS_VgrG/RHS"/>
</dbReference>
<proteinExistence type="predicted"/>
<dbReference type="Gene3D" id="2.180.10.10">
    <property type="entry name" value="RHS repeat-associated core"/>
    <property type="match status" value="1"/>
</dbReference>
<organism evidence="1 2">
    <name type="scientific">Streptomyces glaucosporus</name>
    <dbReference type="NCBI Taxonomy" id="284044"/>
    <lineage>
        <taxon>Bacteria</taxon>
        <taxon>Bacillati</taxon>
        <taxon>Actinomycetota</taxon>
        <taxon>Actinomycetes</taxon>
        <taxon>Kitasatosporales</taxon>
        <taxon>Streptomycetaceae</taxon>
        <taxon>Streptomyces</taxon>
    </lineage>
</organism>